<dbReference type="Proteomes" id="UP000432715">
    <property type="component" value="Unassembled WGS sequence"/>
</dbReference>
<sequence length="106" mass="12567">MSRIEAKRKEKKRRRRVKLALSLILLLFTGGLLVTDYSTREMLAEFDGQVFGYMRNDNIHSIYLFGNLYDINQDVVIETISNYINKAGIYFNKCSDWIYKLLYNVR</sequence>
<dbReference type="EMBL" id="WBZC01000003">
    <property type="protein sequence ID" value="KAB3539087.1"/>
    <property type="molecule type" value="Genomic_DNA"/>
</dbReference>
<name>A0A6I0FIZ4_9FIRM</name>
<evidence type="ECO:0000313" key="2">
    <source>
        <dbReference type="Proteomes" id="UP000432715"/>
    </source>
</evidence>
<organism evidence="1 2">
    <name type="scientific">Alkaliphilus pronyensis</name>
    <dbReference type="NCBI Taxonomy" id="1482732"/>
    <lineage>
        <taxon>Bacteria</taxon>
        <taxon>Bacillati</taxon>
        <taxon>Bacillota</taxon>
        <taxon>Clostridia</taxon>
        <taxon>Peptostreptococcales</taxon>
        <taxon>Natronincolaceae</taxon>
        <taxon>Alkaliphilus</taxon>
    </lineage>
</organism>
<reference evidence="1 2" key="1">
    <citation type="submission" date="2019-10" db="EMBL/GenBank/DDBJ databases">
        <title>Alkaliphilus serpentinus sp. nov. and Alkaliphilus pronyensis sp. nov., two novel anaerobic alkaliphilic species isolated from the serpentinized-hosted hydrothermal field of the Prony Bay (New Caledonia).</title>
        <authorList>
            <person name="Postec A."/>
        </authorList>
    </citation>
    <scope>NUCLEOTIDE SEQUENCE [LARGE SCALE GENOMIC DNA]</scope>
    <source>
        <strain evidence="1 2">LacV</strain>
    </source>
</reference>
<accession>A0A6I0FIZ4</accession>
<gene>
    <name evidence="1" type="ORF">F8154_01245</name>
</gene>
<comment type="caution">
    <text evidence="1">The sequence shown here is derived from an EMBL/GenBank/DDBJ whole genome shotgun (WGS) entry which is preliminary data.</text>
</comment>
<dbReference type="AlphaFoldDB" id="A0A6I0FIZ4"/>
<proteinExistence type="predicted"/>
<protein>
    <submittedName>
        <fullName evidence="1">Uncharacterized protein</fullName>
    </submittedName>
</protein>
<dbReference type="OrthoDB" id="1957534at2"/>
<dbReference type="RefSeq" id="WP_151859766.1">
    <property type="nucleotide sequence ID" value="NZ_WBZC01000003.1"/>
</dbReference>
<evidence type="ECO:0000313" key="1">
    <source>
        <dbReference type="EMBL" id="KAB3539087.1"/>
    </source>
</evidence>
<keyword evidence="2" id="KW-1185">Reference proteome</keyword>